<dbReference type="SUPFAM" id="SSF51197">
    <property type="entry name" value="Clavaminate synthase-like"/>
    <property type="match status" value="1"/>
</dbReference>
<organism evidence="1 2">
    <name type="scientific">Elsinoe australis</name>
    <dbReference type="NCBI Taxonomy" id="40998"/>
    <lineage>
        <taxon>Eukaryota</taxon>
        <taxon>Fungi</taxon>
        <taxon>Dikarya</taxon>
        <taxon>Ascomycota</taxon>
        <taxon>Pezizomycotina</taxon>
        <taxon>Dothideomycetes</taxon>
        <taxon>Dothideomycetidae</taxon>
        <taxon>Myriangiales</taxon>
        <taxon>Elsinoaceae</taxon>
        <taxon>Elsinoe</taxon>
    </lineage>
</organism>
<evidence type="ECO:0000313" key="1">
    <source>
        <dbReference type="EMBL" id="PSK56669.1"/>
    </source>
</evidence>
<proteinExistence type="predicted"/>
<gene>
    <name evidence="1" type="ORF">B9Z65_6293</name>
</gene>
<dbReference type="Pfam" id="PF05721">
    <property type="entry name" value="PhyH"/>
    <property type="match status" value="1"/>
</dbReference>
<protein>
    <submittedName>
        <fullName evidence="1">Uncharacterized protein</fullName>
    </submittedName>
</protein>
<keyword evidence="2" id="KW-1185">Reference proteome</keyword>
<dbReference type="PANTHER" id="PTHR21308">
    <property type="entry name" value="PHYTANOYL-COA ALPHA-HYDROXYLASE"/>
    <property type="match status" value="1"/>
</dbReference>
<dbReference type="Gene3D" id="2.60.120.620">
    <property type="entry name" value="q2cbj1_9rhob like domain"/>
    <property type="match status" value="1"/>
</dbReference>
<evidence type="ECO:0000313" key="2">
    <source>
        <dbReference type="Proteomes" id="UP000243723"/>
    </source>
</evidence>
<sequence>MVFEPLATMSFQKDLTRLAAAAGLGAGIMYFLSTELGVGPASARSDSRTFSTSQKRSTADLEKLLSQTLPQSSCPSAVSVVKNIPIYDCSKLDITSLPTRETLTTEFYNMLLHGPGVLVLKNMYRDHALLDEANSVFSSIIASERASSPTKGDHFSAGATNSRIWNSFSKHGLSSPSSFVKYYSNPFLSLISESYLGPAYRITTQLNIVHPSGPAQTCHRDYHLGFQTAADVARWPRAMHVASQLLTLQGAVAHTDMPLLSGPTRLLPFSQLLEDGFMCYRDEEFQKLFLDRYVALPLEKGDGLFFNPALFHAAGENRTTDFDRSANLVQVSSVFGKTMESVDAVPLVEGCWRELTGKVEREGVSEEVRCFVKAVAEGYPFPTNLDRRPPAPGGMAPESEQSLLFRGLEERWDTERIVAELKKMREDSKA</sequence>
<dbReference type="OrthoDB" id="187894at2759"/>
<dbReference type="AlphaFoldDB" id="A0A2P8A881"/>
<reference evidence="1 2" key="1">
    <citation type="submission" date="2017-05" db="EMBL/GenBank/DDBJ databases">
        <title>Draft genome sequence of Elsinoe australis.</title>
        <authorList>
            <person name="Cheng Q."/>
        </authorList>
    </citation>
    <scope>NUCLEOTIDE SEQUENCE [LARGE SCALE GENOMIC DNA]</scope>
    <source>
        <strain evidence="1 2">NL1</strain>
    </source>
</reference>
<comment type="caution">
    <text evidence="1">The sequence shown here is derived from an EMBL/GenBank/DDBJ whole genome shotgun (WGS) entry which is preliminary data.</text>
</comment>
<dbReference type="InterPro" id="IPR008775">
    <property type="entry name" value="Phytyl_CoA_dOase-like"/>
</dbReference>
<dbReference type="Proteomes" id="UP000243723">
    <property type="component" value="Unassembled WGS sequence"/>
</dbReference>
<accession>A0A2P8A881</accession>
<dbReference type="PANTHER" id="PTHR21308:SF8">
    <property type="entry name" value="PHYTANOYL-COA DIOXYGENASE FAMILY PROTEIN (AFU_ORTHOLOGUE AFUA_2G09620)"/>
    <property type="match status" value="1"/>
</dbReference>
<dbReference type="GO" id="GO:0048244">
    <property type="term" value="F:phytanoyl-CoA dioxygenase activity"/>
    <property type="evidence" value="ECO:0007669"/>
    <property type="project" value="InterPro"/>
</dbReference>
<dbReference type="STRING" id="40998.A0A2P8A881"/>
<dbReference type="InterPro" id="IPR047128">
    <property type="entry name" value="PhyH"/>
</dbReference>
<dbReference type="EMBL" id="NHZQ01000060">
    <property type="protein sequence ID" value="PSK56669.1"/>
    <property type="molecule type" value="Genomic_DNA"/>
</dbReference>
<dbReference type="GO" id="GO:0001561">
    <property type="term" value="P:fatty acid alpha-oxidation"/>
    <property type="evidence" value="ECO:0007669"/>
    <property type="project" value="InterPro"/>
</dbReference>
<name>A0A2P8A881_9PEZI</name>